<keyword evidence="1" id="KW-0175">Coiled coil</keyword>
<evidence type="ECO:0008006" key="4">
    <source>
        <dbReference type="Google" id="ProtNLM"/>
    </source>
</evidence>
<proteinExistence type="predicted"/>
<comment type="caution">
    <text evidence="2">The sequence shown here is derived from an EMBL/GenBank/DDBJ whole genome shotgun (WGS) entry which is preliminary data.</text>
</comment>
<name>A0A443I3X3_BYSSP</name>
<reference evidence="2 3" key="1">
    <citation type="journal article" date="2018" name="Front. Microbiol.">
        <title>Genomic and genetic insights into a cosmopolitan fungus, Paecilomyces variotii (Eurotiales).</title>
        <authorList>
            <person name="Urquhart A.S."/>
            <person name="Mondo S.J."/>
            <person name="Makela M.R."/>
            <person name="Hane J.K."/>
            <person name="Wiebenga A."/>
            <person name="He G."/>
            <person name="Mihaltcheva S."/>
            <person name="Pangilinan J."/>
            <person name="Lipzen A."/>
            <person name="Barry K."/>
            <person name="de Vries R.P."/>
            <person name="Grigoriev I.V."/>
            <person name="Idnurm A."/>
        </authorList>
    </citation>
    <scope>NUCLEOTIDE SEQUENCE [LARGE SCALE GENOMIC DNA]</scope>
    <source>
        <strain evidence="2 3">CBS 101075</strain>
    </source>
</reference>
<feature type="coiled-coil region" evidence="1">
    <location>
        <begin position="32"/>
        <end position="59"/>
    </location>
</feature>
<dbReference type="SUPFAM" id="SSF54928">
    <property type="entry name" value="RNA-binding domain, RBD"/>
    <property type="match status" value="1"/>
</dbReference>
<protein>
    <recommendedName>
        <fullName evidence="4">RRM domain-containing protein</fullName>
    </recommendedName>
</protein>
<gene>
    <name evidence="2" type="ORF">C8Q69DRAFT_181850</name>
</gene>
<dbReference type="STRING" id="264951.A0A443I3X3"/>
<dbReference type="Proteomes" id="UP000283841">
    <property type="component" value="Unassembled WGS sequence"/>
</dbReference>
<accession>A0A443I3X3</accession>
<dbReference type="AlphaFoldDB" id="A0A443I3X3"/>
<dbReference type="EMBL" id="RCNU01000002">
    <property type="protein sequence ID" value="RWQ98727.1"/>
    <property type="molecule type" value="Genomic_DNA"/>
</dbReference>
<dbReference type="VEuPathDB" id="FungiDB:C8Q69DRAFT_181850"/>
<dbReference type="InterPro" id="IPR035979">
    <property type="entry name" value="RBD_domain_sf"/>
</dbReference>
<organism evidence="2 3">
    <name type="scientific">Byssochlamys spectabilis</name>
    <name type="common">Paecilomyces variotii</name>
    <dbReference type="NCBI Taxonomy" id="264951"/>
    <lineage>
        <taxon>Eukaryota</taxon>
        <taxon>Fungi</taxon>
        <taxon>Dikarya</taxon>
        <taxon>Ascomycota</taxon>
        <taxon>Pezizomycotina</taxon>
        <taxon>Eurotiomycetes</taxon>
        <taxon>Eurotiomycetidae</taxon>
        <taxon>Eurotiales</taxon>
        <taxon>Thermoascaceae</taxon>
        <taxon>Paecilomyces</taxon>
    </lineage>
</organism>
<evidence type="ECO:0000313" key="2">
    <source>
        <dbReference type="EMBL" id="RWQ98727.1"/>
    </source>
</evidence>
<dbReference type="GeneID" id="39595152"/>
<sequence length="437" mass="49015">MSEECDLGQLLDSVYKLRNAAVENQRYTAYRVASLERALVTMEDKLKKHEKMIQYLENQLKVKTDVSGRKIDNGVGRLVDTTESSFQLNVGSGFEVNVKCRMDSSVLQAPFVEHESPVESMLMIAAPPATPTRQESADCWIVENGNIDSFLDDINTPVLEPERRDFMPTHRRSASNVSDYQSVMGDFPNKMPLKPVPWDGKISWAFESSSIFDNPEEETDAAAVRYAFFGGRTASKLWLFQYGIRYIPGSEEKNAFRTVKVENLPLDIDMNTLLSQVCGGEIVVARLLNTSSITGHHTALVTFVQQRQAEAFVDYASKYGLSFGKDNVCVKMLETPTYPMSAEMEGLILDEGYTRCVVIRDFEEDLYEELVSLVIGSVCGNEIEEIKPEGNRVTIQFHSIKMAAVAFGLIRGRRSFSGCRLDFAPDPCARPARPVME</sequence>
<dbReference type="GO" id="GO:0003676">
    <property type="term" value="F:nucleic acid binding"/>
    <property type="evidence" value="ECO:0007669"/>
    <property type="project" value="InterPro"/>
</dbReference>
<evidence type="ECO:0000256" key="1">
    <source>
        <dbReference type="SAM" id="Coils"/>
    </source>
</evidence>
<dbReference type="RefSeq" id="XP_028488372.1">
    <property type="nucleotide sequence ID" value="XM_028625875.1"/>
</dbReference>
<evidence type="ECO:0000313" key="3">
    <source>
        <dbReference type="Proteomes" id="UP000283841"/>
    </source>
</evidence>
<keyword evidence="3" id="KW-1185">Reference proteome</keyword>